<organism evidence="2 3">
    <name type="scientific">Elysia crispata</name>
    <name type="common">lettuce slug</name>
    <dbReference type="NCBI Taxonomy" id="231223"/>
    <lineage>
        <taxon>Eukaryota</taxon>
        <taxon>Metazoa</taxon>
        <taxon>Spiralia</taxon>
        <taxon>Lophotrochozoa</taxon>
        <taxon>Mollusca</taxon>
        <taxon>Gastropoda</taxon>
        <taxon>Heterobranchia</taxon>
        <taxon>Euthyneura</taxon>
        <taxon>Panpulmonata</taxon>
        <taxon>Sacoglossa</taxon>
        <taxon>Placobranchoidea</taxon>
        <taxon>Plakobranchidae</taxon>
        <taxon>Elysia</taxon>
    </lineage>
</organism>
<dbReference type="AlphaFoldDB" id="A0AAE0Y8H3"/>
<comment type="caution">
    <text evidence="2">The sequence shown here is derived from an EMBL/GenBank/DDBJ whole genome shotgun (WGS) entry which is preliminary data.</text>
</comment>
<sequence>MMANYRAVRPNKIRMAGSREPGGSASQHSADRESGPAVIRKITVFCQSVCLNRFWQDLLLSSPAVAIGDTWRWRLCRLTSLKERFPLPSHVVSEIQTSSLCHVSRAHFTPPMHNDARSIPPAHRFTTGLKRLTRPLWLTIKASAGLACEDKELLLSPVLLMGSNCRQDEFYHELFEGVGERWRYKKNSGVPYSKISQSEHEPPDVKFLNVSYCRQMLGASICACGTVRTLHSNSFRFGSSDEDKKLGARVKAHRFECESVGASGWVRVSARAILAAGCKTILNGFWKSSLPCLNEHHLLYSPIAFQDHRLYAKGGFVPLTTGVGLEGGEKLDHGRSQKSKELGGGEKSSTAPDNFRGRKVRVNLFKAASAFSNYGQIVSFLRAKASNYQYLIAPRPMQRNVSGQAALQGPLIAVSGSLLLYLIDRFSSCPDGACHLFAASLLMDGNNEVTVRYDYSVSGY</sequence>
<keyword evidence="3" id="KW-1185">Reference proteome</keyword>
<evidence type="ECO:0000313" key="3">
    <source>
        <dbReference type="Proteomes" id="UP001283361"/>
    </source>
</evidence>
<gene>
    <name evidence="2" type="ORF">RRG08_000650</name>
</gene>
<evidence type="ECO:0000313" key="2">
    <source>
        <dbReference type="EMBL" id="KAK3736906.1"/>
    </source>
</evidence>
<feature type="compositionally biased region" description="Basic and acidic residues" evidence="1">
    <location>
        <begin position="328"/>
        <end position="344"/>
    </location>
</feature>
<evidence type="ECO:0000256" key="1">
    <source>
        <dbReference type="SAM" id="MobiDB-lite"/>
    </source>
</evidence>
<feature type="region of interest" description="Disordered" evidence="1">
    <location>
        <begin position="1"/>
        <end position="33"/>
    </location>
</feature>
<protein>
    <submittedName>
        <fullName evidence="2">Uncharacterized protein</fullName>
    </submittedName>
</protein>
<feature type="region of interest" description="Disordered" evidence="1">
    <location>
        <begin position="328"/>
        <end position="354"/>
    </location>
</feature>
<accession>A0AAE0Y8H3</accession>
<dbReference type="EMBL" id="JAWDGP010006684">
    <property type="protein sequence ID" value="KAK3736906.1"/>
    <property type="molecule type" value="Genomic_DNA"/>
</dbReference>
<dbReference type="Proteomes" id="UP001283361">
    <property type="component" value="Unassembled WGS sequence"/>
</dbReference>
<proteinExistence type="predicted"/>
<name>A0AAE0Y8H3_9GAST</name>
<reference evidence="2" key="1">
    <citation type="journal article" date="2023" name="G3 (Bethesda)">
        <title>A reference genome for the long-term kleptoplast-retaining sea slug Elysia crispata morphotype clarki.</title>
        <authorList>
            <person name="Eastman K.E."/>
            <person name="Pendleton A.L."/>
            <person name="Shaikh M.A."/>
            <person name="Suttiyut T."/>
            <person name="Ogas R."/>
            <person name="Tomko P."/>
            <person name="Gavelis G."/>
            <person name="Widhalm J.R."/>
            <person name="Wisecaver J.H."/>
        </authorList>
    </citation>
    <scope>NUCLEOTIDE SEQUENCE</scope>
    <source>
        <strain evidence="2">ECLA1</strain>
    </source>
</reference>